<dbReference type="InterPro" id="IPR037284">
    <property type="entry name" value="SUF_FeS_clus_asmbl_SufBD_sf"/>
</dbReference>
<feature type="domain" description="SUF system FeS cluster assembly SufBD core" evidence="1">
    <location>
        <begin position="104"/>
        <end position="333"/>
    </location>
</feature>
<dbReference type="KEGG" id="tio:INP52_07640"/>
<dbReference type="PANTHER" id="PTHR43575">
    <property type="entry name" value="PROTEIN ABCI7, CHLOROPLASTIC"/>
    <property type="match status" value="1"/>
</dbReference>
<name>A0A7S7M9B8_9ACTN</name>
<dbReference type="InterPro" id="IPR055346">
    <property type="entry name" value="Fe-S_cluster_assembly_SufBD"/>
</dbReference>
<dbReference type="AlphaFoldDB" id="A0A7S7M9B8"/>
<proteinExistence type="predicted"/>
<gene>
    <name evidence="2" type="ORF">INP52_07640</name>
</gene>
<dbReference type="RefSeq" id="WP_194370567.1">
    <property type="nucleotide sequence ID" value="NZ_CP063767.1"/>
</dbReference>
<dbReference type="Pfam" id="PF01458">
    <property type="entry name" value="SUFBD_core"/>
    <property type="match status" value="1"/>
</dbReference>
<reference evidence="2 3" key="1">
    <citation type="submission" date="2020-10" db="EMBL/GenBank/DDBJ databases">
        <title>Olsenella immobilis sp.nov., isolated from the mud in a fermentation cellar used for the production of Chinese strong-flavoured liquor.</title>
        <authorList>
            <person name="Lu L."/>
        </authorList>
    </citation>
    <scope>NUCLEOTIDE SEQUENCE [LARGE SCALE GENOMIC DNA]</scope>
    <source>
        <strain evidence="2 3">LZLJ-2</strain>
    </source>
</reference>
<dbReference type="EMBL" id="CP063767">
    <property type="protein sequence ID" value="QOY60278.1"/>
    <property type="molecule type" value="Genomic_DNA"/>
</dbReference>
<organism evidence="2 3">
    <name type="scientific">Thermophilibacter immobilis</name>
    <dbReference type="NCBI Taxonomy" id="2779519"/>
    <lineage>
        <taxon>Bacteria</taxon>
        <taxon>Bacillati</taxon>
        <taxon>Actinomycetota</taxon>
        <taxon>Coriobacteriia</taxon>
        <taxon>Coriobacteriales</taxon>
        <taxon>Atopobiaceae</taxon>
        <taxon>Thermophilibacter</taxon>
    </lineage>
</organism>
<dbReference type="Proteomes" id="UP000593735">
    <property type="component" value="Chromosome"/>
</dbReference>
<evidence type="ECO:0000313" key="3">
    <source>
        <dbReference type="Proteomes" id="UP000593735"/>
    </source>
</evidence>
<dbReference type="GO" id="GO:0016226">
    <property type="term" value="P:iron-sulfur cluster assembly"/>
    <property type="evidence" value="ECO:0007669"/>
    <property type="project" value="InterPro"/>
</dbReference>
<evidence type="ECO:0000259" key="1">
    <source>
        <dbReference type="Pfam" id="PF01458"/>
    </source>
</evidence>
<keyword evidence="3" id="KW-1185">Reference proteome</keyword>
<protein>
    <submittedName>
        <fullName evidence="2">SufD family Fe-S cluster assembly protein</fullName>
    </submittedName>
</protein>
<evidence type="ECO:0000313" key="2">
    <source>
        <dbReference type="EMBL" id="QOY60278.1"/>
    </source>
</evidence>
<dbReference type="PANTHER" id="PTHR43575:SF1">
    <property type="entry name" value="PROTEIN ABCI7, CHLOROPLASTIC"/>
    <property type="match status" value="1"/>
</dbReference>
<sequence>MLTKNSPTPPEAGAQGTLTLERVNTAPEQTWNRLNTNDITLSVPVRSRKGSVYFALPRLFDRVECGMGERVRDWAVSQAADARYVEVPARTVREEPIVVSINADAGEVADTGVIVREGAEATIVVAVTGGADPAAAHATSGSLLRVFAEAKSHVSIIEIIGVGEAQQHLDNVGISADANAHVEVSQFALGGGTVALGLACDLAGAHARIDLSCRYHVNGAQVLDVNHVVRQRGRMTRAEISESGVLEDAAKKSLRTTIDLIHGAKGAKGNEADTVFVLGDDVVNKTVPVILCDEDDVLGNHGATIGSVSPEQLVYIQNRGLSLKEAERLFVRALFEDAIMNAPEPASHAAALAQAERVLGDEVAHDFDDARTTSEE</sequence>
<dbReference type="SUPFAM" id="SSF101960">
    <property type="entry name" value="Stabilizer of iron transporter SufD"/>
    <property type="match status" value="1"/>
</dbReference>
<accession>A0A7S7M9B8</accession>
<dbReference type="InterPro" id="IPR000825">
    <property type="entry name" value="SUF_FeS_clus_asmbl_SufBD_core"/>
</dbReference>